<dbReference type="Proteomes" id="UP001165587">
    <property type="component" value="Unassembled WGS sequence"/>
</dbReference>
<dbReference type="AlphaFoldDB" id="A0AA42BVA7"/>
<keyword evidence="10" id="KW-1185">Reference proteome</keyword>
<dbReference type="InterPro" id="IPR000792">
    <property type="entry name" value="Tscrpt_reg_LuxR_C"/>
</dbReference>
<name>A0AA42BVA7_9MICO</name>
<keyword evidence="2" id="KW-0805">Transcription regulation</keyword>
<protein>
    <submittedName>
        <fullName evidence="9">Response regulator transcription factor</fullName>
    </submittedName>
</protein>
<reference evidence="9" key="1">
    <citation type="submission" date="2022-08" db="EMBL/GenBank/DDBJ databases">
        <authorList>
            <person name="Deng Y."/>
            <person name="Han X.-F."/>
            <person name="Zhang Y.-Q."/>
        </authorList>
    </citation>
    <scope>NUCLEOTIDE SEQUENCE</scope>
    <source>
        <strain evidence="9">CPCC 203407</strain>
    </source>
</reference>
<dbReference type="CDD" id="cd06170">
    <property type="entry name" value="LuxR_C_like"/>
    <property type="match status" value="1"/>
</dbReference>
<keyword evidence="1 5" id="KW-0597">Phosphoprotein</keyword>
<dbReference type="InterPro" id="IPR058245">
    <property type="entry name" value="NreC/VraR/RcsB-like_REC"/>
</dbReference>
<dbReference type="PROSITE" id="PS50110">
    <property type="entry name" value="RESPONSE_REGULATORY"/>
    <property type="match status" value="1"/>
</dbReference>
<gene>
    <name evidence="9" type="ORF">N1028_14165</name>
</gene>
<evidence type="ECO:0000256" key="6">
    <source>
        <dbReference type="SAM" id="MobiDB-lite"/>
    </source>
</evidence>
<dbReference type="CDD" id="cd17535">
    <property type="entry name" value="REC_NarL-like"/>
    <property type="match status" value="1"/>
</dbReference>
<feature type="domain" description="Response regulatory" evidence="8">
    <location>
        <begin position="3"/>
        <end position="118"/>
    </location>
</feature>
<evidence type="ECO:0000259" key="7">
    <source>
        <dbReference type="PROSITE" id="PS50043"/>
    </source>
</evidence>
<dbReference type="GO" id="GO:0006355">
    <property type="term" value="P:regulation of DNA-templated transcription"/>
    <property type="evidence" value="ECO:0007669"/>
    <property type="project" value="InterPro"/>
</dbReference>
<dbReference type="GO" id="GO:0000160">
    <property type="term" value="P:phosphorelay signal transduction system"/>
    <property type="evidence" value="ECO:0007669"/>
    <property type="project" value="InterPro"/>
</dbReference>
<feature type="modified residue" description="4-aspartylphosphate" evidence="5">
    <location>
        <position position="54"/>
    </location>
</feature>
<evidence type="ECO:0000313" key="9">
    <source>
        <dbReference type="EMBL" id="MCS5727041.1"/>
    </source>
</evidence>
<dbReference type="PRINTS" id="PR00038">
    <property type="entry name" value="HTHLUXR"/>
</dbReference>
<dbReference type="InterPro" id="IPR011006">
    <property type="entry name" value="CheY-like_superfamily"/>
</dbReference>
<accession>A0AA42BVA7</accession>
<dbReference type="InterPro" id="IPR039420">
    <property type="entry name" value="WalR-like"/>
</dbReference>
<dbReference type="InterPro" id="IPR001789">
    <property type="entry name" value="Sig_transdc_resp-reg_receiver"/>
</dbReference>
<feature type="compositionally biased region" description="Gly residues" evidence="6">
    <location>
        <begin position="137"/>
        <end position="148"/>
    </location>
</feature>
<dbReference type="SUPFAM" id="SSF46894">
    <property type="entry name" value="C-terminal effector domain of the bipartite response regulators"/>
    <property type="match status" value="1"/>
</dbReference>
<evidence type="ECO:0000256" key="1">
    <source>
        <dbReference type="ARBA" id="ARBA00022553"/>
    </source>
</evidence>
<evidence type="ECO:0000256" key="2">
    <source>
        <dbReference type="ARBA" id="ARBA00023015"/>
    </source>
</evidence>
<organism evidence="9 10">
    <name type="scientific">Herbiconiux oxytropis</name>
    <dbReference type="NCBI Taxonomy" id="2970915"/>
    <lineage>
        <taxon>Bacteria</taxon>
        <taxon>Bacillati</taxon>
        <taxon>Actinomycetota</taxon>
        <taxon>Actinomycetes</taxon>
        <taxon>Micrococcales</taxon>
        <taxon>Microbacteriaceae</taxon>
        <taxon>Herbiconiux</taxon>
    </lineage>
</organism>
<dbReference type="SUPFAM" id="SSF52172">
    <property type="entry name" value="CheY-like"/>
    <property type="match status" value="1"/>
</dbReference>
<dbReference type="InterPro" id="IPR016032">
    <property type="entry name" value="Sig_transdc_resp-reg_C-effctor"/>
</dbReference>
<dbReference type="PANTHER" id="PTHR43214:SF24">
    <property type="entry name" value="TRANSCRIPTIONAL REGULATORY PROTEIN NARL-RELATED"/>
    <property type="match status" value="1"/>
</dbReference>
<sequence>MIRVLLADDHAMIRAGLRLMLETAPAITVVGEAGDGAEAVRLARRLAPDVVLMDVRMPGTDGIEATRRIVAERLAEVIVLTTFDLDEYVFGAIRAGAAGFLVKTAEASAVVTAVERVAAGEGMLSPEVTRRVLRAAAGGGGDGEGTETGVGAPVPASAPRTATPFDELTPRERAVLGCLAEGLSNQRIAERLVIEETTAKTHVSRVLAKLGCSSRLQAAMLARDARFEA</sequence>
<dbReference type="PROSITE" id="PS50043">
    <property type="entry name" value="HTH_LUXR_2"/>
    <property type="match status" value="1"/>
</dbReference>
<dbReference type="Pfam" id="PF00196">
    <property type="entry name" value="GerE"/>
    <property type="match status" value="1"/>
</dbReference>
<dbReference type="RefSeq" id="WP_259530014.1">
    <property type="nucleotide sequence ID" value="NZ_JANLCK010000008.1"/>
</dbReference>
<dbReference type="EMBL" id="JANLCK010000008">
    <property type="protein sequence ID" value="MCS5727041.1"/>
    <property type="molecule type" value="Genomic_DNA"/>
</dbReference>
<feature type="domain" description="HTH luxR-type" evidence="7">
    <location>
        <begin position="161"/>
        <end position="226"/>
    </location>
</feature>
<dbReference type="Pfam" id="PF00072">
    <property type="entry name" value="Response_reg"/>
    <property type="match status" value="1"/>
</dbReference>
<dbReference type="Gene3D" id="3.40.50.2300">
    <property type="match status" value="1"/>
</dbReference>
<dbReference type="SMART" id="SM00421">
    <property type="entry name" value="HTH_LUXR"/>
    <property type="match status" value="1"/>
</dbReference>
<evidence type="ECO:0000256" key="5">
    <source>
        <dbReference type="PROSITE-ProRule" id="PRU00169"/>
    </source>
</evidence>
<feature type="region of interest" description="Disordered" evidence="6">
    <location>
        <begin position="136"/>
        <end position="164"/>
    </location>
</feature>
<dbReference type="GO" id="GO:0003677">
    <property type="term" value="F:DNA binding"/>
    <property type="evidence" value="ECO:0007669"/>
    <property type="project" value="UniProtKB-KW"/>
</dbReference>
<evidence type="ECO:0000313" key="10">
    <source>
        <dbReference type="Proteomes" id="UP001165587"/>
    </source>
</evidence>
<dbReference type="SMART" id="SM00448">
    <property type="entry name" value="REC"/>
    <property type="match status" value="1"/>
</dbReference>
<keyword evidence="3" id="KW-0238">DNA-binding</keyword>
<evidence type="ECO:0000256" key="4">
    <source>
        <dbReference type="ARBA" id="ARBA00023163"/>
    </source>
</evidence>
<comment type="caution">
    <text evidence="9">The sequence shown here is derived from an EMBL/GenBank/DDBJ whole genome shotgun (WGS) entry which is preliminary data.</text>
</comment>
<evidence type="ECO:0000256" key="3">
    <source>
        <dbReference type="ARBA" id="ARBA00023125"/>
    </source>
</evidence>
<proteinExistence type="predicted"/>
<evidence type="ECO:0000259" key="8">
    <source>
        <dbReference type="PROSITE" id="PS50110"/>
    </source>
</evidence>
<keyword evidence="4" id="KW-0804">Transcription</keyword>
<dbReference type="PANTHER" id="PTHR43214">
    <property type="entry name" value="TWO-COMPONENT RESPONSE REGULATOR"/>
    <property type="match status" value="1"/>
</dbReference>